<name>A0A5D4M8V4_9BACI</name>
<comment type="caution">
    <text evidence="5">The sequence shown here is derived from an EMBL/GenBank/DDBJ whole genome shotgun (WGS) entry which is preliminary data.</text>
</comment>
<keyword evidence="1" id="KW-0813">Transport</keyword>
<dbReference type="EMBL" id="VTEG01000015">
    <property type="protein sequence ID" value="TYR97928.1"/>
    <property type="molecule type" value="Genomic_DNA"/>
</dbReference>
<dbReference type="PROSITE" id="PS50893">
    <property type="entry name" value="ABC_TRANSPORTER_2"/>
    <property type="match status" value="1"/>
</dbReference>
<dbReference type="Pfam" id="PF00005">
    <property type="entry name" value="ABC_tran"/>
    <property type="match status" value="1"/>
</dbReference>
<dbReference type="SMART" id="SM00382">
    <property type="entry name" value="AAA"/>
    <property type="match status" value="1"/>
</dbReference>
<keyword evidence="3 5" id="KW-0067">ATP-binding</keyword>
<dbReference type="Gene3D" id="3.40.50.300">
    <property type="entry name" value="P-loop containing nucleotide triphosphate hydrolases"/>
    <property type="match status" value="1"/>
</dbReference>
<dbReference type="InterPro" id="IPR003439">
    <property type="entry name" value="ABC_transporter-like_ATP-bd"/>
</dbReference>
<dbReference type="PANTHER" id="PTHR42939">
    <property type="entry name" value="ABC TRANSPORTER ATP-BINDING PROTEIN ALBC-RELATED"/>
    <property type="match status" value="1"/>
</dbReference>
<gene>
    <name evidence="5" type="ORF">FZC84_17160</name>
</gene>
<dbReference type="GO" id="GO:0016887">
    <property type="term" value="F:ATP hydrolysis activity"/>
    <property type="evidence" value="ECO:0007669"/>
    <property type="project" value="InterPro"/>
</dbReference>
<dbReference type="InterPro" id="IPR051782">
    <property type="entry name" value="ABC_Transporter_VariousFunc"/>
</dbReference>
<proteinExistence type="predicted"/>
<dbReference type="AlphaFoldDB" id="A0A5D4M8V4"/>
<dbReference type="InterPro" id="IPR027417">
    <property type="entry name" value="P-loop_NTPase"/>
</dbReference>
<evidence type="ECO:0000256" key="1">
    <source>
        <dbReference type="ARBA" id="ARBA00022448"/>
    </source>
</evidence>
<dbReference type="InterPro" id="IPR003593">
    <property type="entry name" value="AAA+_ATPase"/>
</dbReference>
<dbReference type="CDD" id="cd03230">
    <property type="entry name" value="ABC_DR_subfamily_A"/>
    <property type="match status" value="1"/>
</dbReference>
<dbReference type="GO" id="GO:0005524">
    <property type="term" value="F:ATP binding"/>
    <property type="evidence" value="ECO:0007669"/>
    <property type="project" value="UniProtKB-KW"/>
</dbReference>
<keyword evidence="2" id="KW-0547">Nucleotide-binding</keyword>
<dbReference type="RefSeq" id="WP_148954645.1">
    <property type="nucleotide sequence ID" value="NZ_VTEG01000015.1"/>
</dbReference>
<feature type="domain" description="ABC transporter" evidence="4">
    <location>
        <begin position="5"/>
        <end position="230"/>
    </location>
</feature>
<evidence type="ECO:0000259" key="4">
    <source>
        <dbReference type="PROSITE" id="PS50893"/>
    </source>
</evidence>
<evidence type="ECO:0000256" key="2">
    <source>
        <dbReference type="ARBA" id="ARBA00022741"/>
    </source>
</evidence>
<accession>A0A5D4M8V4</accession>
<evidence type="ECO:0000256" key="3">
    <source>
        <dbReference type="ARBA" id="ARBA00022840"/>
    </source>
</evidence>
<organism evidence="5 6">
    <name type="scientific">Rossellomorea vietnamensis</name>
    <dbReference type="NCBI Taxonomy" id="218284"/>
    <lineage>
        <taxon>Bacteria</taxon>
        <taxon>Bacillati</taxon>
        <taxon>Bacillota</taxon>
        <taxon>Bacilli</taxon>
        <taxon>Bacillales</taxon>
        <taxon>Bacillaceae</taxon>
        <taxon>Rossellomorea</taxon>
    </lineage>
</organism>
<evidence type="ECO:0000313" key="6">
    <source>
        <dbReference type="Proteomes" id="UP000325182"/>
    </source>
</evidence>
<evidence type="ECO:0000313" key="5">
    <source>
        <dbReference type="EMBL" id="TYR97928.1"/>
    </source>
</evidence>
<reference evidence="5 6" key="1">
    <citation type="submission" date="2019-08" db="EMBL/GenBank/DDBJ databases">
        <title>Bacillus genomes from the desert of Cuatro Cienegas, Coahuila.</title>
        <authorList>
            <person name="Olmedo-Alvarez G."/>
        </authorList>
    </citation>
    <scope>NUCLEOTIDE SEQUENCE [LARGE SCALE GENOMIC DNA]</scope>
    <source>
        <strain evidence="5 6">CH128b_4D</strain>
    </source>
</reference>
<dbReference type="Proteomes" id="UP000325182">
    <property type="component" value="Unassembled WGS sequence"/>
</dbReference>
<dbReference type="PANTHER" id="PTHR42939:SF3">
    <property type="entry name" value="ABC TRANSPORTER ATP-BINDING COMPONENT"/>
    <property type="match status" value="1"/>
</dbReference>
<protein>
    <submittedName>
        <fullName evidence="5">ABC transporter ATP-binding protein</fullName>
    </submittedName>
</protein>
<dbReference type="SUPFAM" id="SSF52540">
    <property type="entry name" value="P-loop containing nucleoside triphosphate hydrolases"/>
    <property type="match status" value="1"/>
</dbReference>
<sequence length="291" mass="33066">MSFPLTIRNIEKSIDEFHLNIPELTIEEGTITAFVGTNGAGKSTLFKMMMNLVKQDHGEIEVLGQPVSGEDDGWKRYIAYHAQTLIGCDPFTGEQLRSLMAEIYESWDEALFRRFSEHLNIPLNKKVQKLSPGVKTKLSLALNLGKNTPILILDEPTAAMDIPSRNYFIQFILELMENGDKTILIASHQADDIKKLADYLVFINRGRVSKLLEKDSLASTYRLFWLKEEPPASSIIPGEIKRTYKKVILSNQPQSTMTYLSQNNMVIVDEQIPELEDIIQEILIEGEMFDV</sequence>